<organism evidence="2 3">
    <name type="scientific">Streblomastix strix</name>
    <dbReference type="NCBI Taxonomy" id="222440"/>
    <lineage>
        <taxon>Eukaryota</taxon>
        <taxon>Metamonada</taxon>
        <taxon>Preaxostyla</taxon>
        <taxon>Oxymonadida</taxon>
        <taxon>Streblomastigidae</taxon>
        <taxon>Streblomastix</taxon>
    </lineage>
</organism>
<comment type="caution">
    <text evidence="2">The sequence shown here is derived from an EMBL/GenBank/DDBJ whole genome shotgun (WGS) entry which is preliminary data.</text>
</comment>
<keyword evidence="1" id="KW-0812">Transmembrane</keyword>
<protein>
    <submittedName>
        <fullName evidence="2">Uncharacterized protein</fullName>
    </submittedName>
</protein>
<accession>A0A5J4W144</accession>
<gene>
    <name evidence="2" type="ORF">EZS28_015873</name>
</gene>
<sequence>DPIFHTPSLSVGSALHPVTTKLSQFAQFFIILIPQLRISSFGSIIIYPIA</sequence>
<reference evidence="2 3" key="1">
    <citation type="submission" date="2019-03" db="EMBL/GenBank/DDBJ databases">
        <title>Single cell metagenomics reveals metabolic interactions within the superorganism composed of flagellate Streblomastix strix and complex community of Bacteroidetes bacteria on its surface.</title>
        <authorList>
            <person name="Treitli S.C."/>
            <person name="Kolisko M."/>
            <person name="Husnik F."/>
            <person name="Keeling P."/>
            <person name="Hampl V."/>
        </authorList>
    </citation>
    <scope>NUCLEOTIDE SEQUENCE [LARGE SCALE GENOMIC DNA]</scope>
    <source>
        <strain evidence="2">ST1C</strain>
    </source>
</reference>
<keyword evidence="1" id="KW-0472">Membrane</keyword>
<keyword evidence="1" id="KW-1133">Transmembrane helix</keyword>
<dbReference type="Proteomes" id="UP000324800">
    <property type="component" value="Unassembled WGS sequence"/>
</dbReference>
<feature type="transmembrane region" description="Helical" evidence="1">
    <location>
        <begin position="25"/>
        <end position="49"/>
    </location>
</feature>
<evidence type="ECO:0000256" key="1">
    <source>
        <dbReference type="SAM" id="Phobius"/>
    </source>
</evidence>
<proteinExistence type="predicted"/>
<evidence type="ECO:0000313" key="3">
    <source>
        <dbReference type="Proteomes" id="UP000324800"/>
    </source>
</evidence>
<feature type="non-terminal residue" evidence="2">
    <location>
        <position position="1"/>
    </location>
</feature>
<dbReference type="EMBL" id="SNRW01003919">
    <property type="protein sequence ID" value="KAA6388597.1"/>
    <property type="molecule type" value="Genomic_DNA"/>
</dbReference>
<name>A0A5J4W144_9EUKA</name>
<dbReference type="AlphaFoldDB" id="A0A5J4W144"/>
<evidence type="ECO:0000313" key="2">
    <source>
        <dbReference type="EMBL" id="KAA6388597.1"/>
    </source>
</evidence>